<dbReference type="EMBL" id="KZ613912">
    <property type="protein sequence ID" value="PMD50955.1"/>
    <property type="molecule type" value="Genomic_DNA"/>
</dbReference>
<dbReference type="Proteomes" id="UP000235371">
    <property type="component" value="Unassembled WGS sequence"/>
</dbReference>
<dbReference type="InterPro" id="IPR038718">
    <property type="entry name" value="SNF2-like_sf"/>
</dbReference>
<dbReference type="PROSITE" id="PS51192">
    <property type="entry name" value="HELICASE_ATP_BIND_1"/>
    <property type="match status" value="1"/>
</dbReference>
<dbReference type="GO" id="GO:0005634">
    <property type="term" value="C:nucleus"/>
    <property type="evidence" value="ECO:0007669"/>
    <property type="project" value="TreeGrafter"/>
</dbReference>
<dbReference type="Pfam" id="PF00176">
    <property type="entry name" value="SNF2-rel_dom"/>
    <property type="match status" value="1"/>
</dbReference>
<dbReference type="GO" id="GO:0016787">
    <property type="term" value="F:hydrolase activity"/>
    <property type="evidence" value="ECO:0007669"/>
    <property type="project" value="UniProtKB-KW"/>
</dbReference>
<evidence type="ECO:0000256" key="2">
    <source>
        <dbReference type="ARBA" id="ARBA00022801"/>
    </source>
</evidence>
<keyword evidence="7" id="KW-1185">Reference proteome</keyword>
<evidence type="ECO:0000256" key="1">
    <source>
        <dbReference type="ARBA" id="ARBA00022741"/>
    </source>
</evidence>
<dbReference type="InterPro" id="IPR050628">
    <property type="entry name" value="SNF2_RAD54_helicase_TF"/>
</dbReference>
<dbReference type="PROSITE" id="PS51194">
    <property type="entry name" value="HELICASE_CTER"/>
    <property type="match status" value="1"/>
</dbReference>
<accession>A0A2J6SJL6</accession>
<dbReference type="InterPro" id="IPR014001">
    <property type="entry name" value="Helicase_ATP-bd"/>
</dbReference>
<dbReference type="SMART" id="SM00490">
    <property type="entry name" value="HELICc"/>
    <property type="match status" value="1"/>
</dbReference>
<dbReference type="OrthoDB" id="448448at2759"/>
<dbReference type="CDD" id="cd18008">
    <property type="entry name" value="DEXDc_SHPRH-like"/>
    <property type="match status" value="1"/>
</dbReference>
<evidence type="ECO:0000313" key="6">
    <source>
        <dbReference type="EMBL" id="PMD50955.1"/>
    </source>
</evidence>
<dbReference type="PANTHER" id="PTHR45626">
    <property type="entry name" value="TRANSCRIPTION TERMINATION FACTOR 2-RELATED"/>
    <property type="match status" value="1"/>
</dbReference>
<feature type="domain" description="Helicase ATP-binding" evidence="4">
    <location>
        <begin position="228"/>
        <end position="408"/>
    </location>
</feature>
<dbReference type="GO" id="GO:0005524">
    <property type="term" value="F:ATP binding"/>
    <property type="evidence" value="ECO:0007669"/>
    <property type="project" value="UniProtKB-KW"/>
</dbReference>
<feature type="non-terminal residue" evidence="6">
    <location>
        <position position="1"/>
    </location>
</feature>
<dbReference type="GO" id="GO:0006281">
    <property type="term" value="P:DNA repair"/>
    <property type="evidence" value="ECO:0007669"/>
    <property type="project" value="TreeGrafter"/>
</dbReference>
<organism evidence="6 7">
    <name type="scientific">Hyaloscypha bicolor E</name>
    <dbReference type="NCBI Taxonomy" id="1095630"/>
    <lineage>
        <taxon>Eukaryota</taxon>
        <taxon>Fungi</taxon>
        <taxon>Dikarya</taxon>
        <taxon>Ascomycota</taxon>
        <taxon>Pezizomycotina</taxon>
        <taxon>Leotiomycetes</taxon>
        <taxon>Helotiales</taxon>
        <taxon>Hyaloscyphaceae</taxon>
        <taxon>Hyaloscypha</taxon>
        <taxon>Hyaloscypha bicolor</taxon>
    </lineage>
</organism>
<dbReference type="RefSeq" id="XP_024727859.1">
    <property type="nucleotide sequence ID" value="XM_024888141.1"/>
</dbReference>
<feature type="domain" description="Helicase C-terminal" evidence="5">
    <location>
        <begin position="621"/>
        <end position="773"/>
    </location>
</feature>
<dbReference type="PANTHER" id="PTHR45626:SF52">
    <property type="entry name" value="SINGLE-STRANDED DNA-DEPENDENT ATPASE (EUROFUNG)"/>
    <property type="match status" value="1"/>
</dbReference>
<dbReference type="GeneID" id="36596217"/>
<evidence type="ECO:0000256" key="3">
    <source>
        <dbReference type="ARBA" id="ARBA00022840"/>
    </source>
</evidence>
<keyword evidence="1" id="KW-0547">Nucleotide-binding</keyword>
<proteinExistence type="predicted"/>
<dbReference type="SUPFAM" id="SSF52540">
    <property type="entry name" value="P-loop containing nucleoside triphosphate hydrolases"/>
    <property type="match status" value="2"/>
</dbReference>
<keyword evidence="3" id="KW-0067">ATP-binding</keyword>
<keyword evidence="2" id="KW-0378">Hydrolase</keyword>
<dbReference type="GO" id="GO:0008094">
    <property type="term" value="F:ATP-dependent activity, acting on DNA"/>
    <property type="evidence" value="ECO:0007669"/>
    <property type="project" value="TreeGrafter"/>
</dbReference>
<name>A0A2J6SJL6_9HELO</name>
<dbReference type="InterPro" id="IPR049730">
    <property type="entry name" value="SNF2/RAD54-like_C"/>
</dbReference>
<dbReference type="InterPro" id="IPR027417">
    <property type="entry name" value="P-loop_NTPase"/>
</dbReference>
<gene>
    <name evidence="6" type="ORF">K444DRAFT_706667</name>
</gene>
<dbReference type="AlphaFoldDB" id="A0A2J6SJL6"/>
<dbReference type="InterPro" id="IPR000330">
    <property type="entry name" value="SNF2_N"/>
</dbReference>
<dbReference type="Pfam" id="PF00271">
    <property type="entry name" value="Helicase_C"/>
    <property type="match status" value="1"/>
</dbReference>
<dbReference type="InParanoid" id="A0A2J6SJL6"/>
<reference evidence="6 7" key="1">
    <citation type="submission" date="2016-04" db="EMBL/GenBank/DDBJ databases">
        <title>A degradative enzymes factory behind the ericoid mycorrhizal symbiosis.</title>
        <authorList>
            <consortium name="DOE Joint Genome Institute"/>
            <person name="Martino E."/>
            <person name="Morin E."/>
            <person name="Grelet G."/>
            <person name="Kuo A."/>
            <person name="Kohler A."/>
            <person name="Daghino S."/>
            <person name="Barry K."/>
            <person name="Choi C."/>
            <person name="Cichocki N."/>
            <person name="Clum A."/>
            <person name="Copeland A."/>
            <person name="Hainaut M."/>
            <person name="Haridas S."/>
            <person name="Labutti K."/>
            <person name="Lindquist E."/>
            <person name="Lipzen A."/>
            <person name="Khouja H.-R."/>
            <person name="Murat C."/>
            <person name="Ohm R."/>
            <person name="Olson A."/>
            <person name="Spatafora J."/>
            <person name="Veneault-Fourrey C."/>
            <person name="Henrissat B."/>
            <person name="Grigoriev I."/>
            <person name="Martin F."/>
            <person name="Perotto S."/>
        </authorList>
    </citation>
    <scope>NUCLEOTIDE SEQUENCE [LARGE SCALE GENOMIC DNA]</scope>
    <source>
        <strain evidence="6 7">E</strain>
    </source>
</reference>
<dbReference type="SMART" id="SM00487">
    <property type="entry name" value="DEXDc"/>
    <property type="match status" value="1"/>
</dbReference>
<evidence type="ECO:0000259" key="4">
    <source>
        <dbReference type="PROSITE" id="PS51192"/>
    </source>
</evidence>
<dbReference type="InterPro" id="IPR001650">
    <property type="entry name" value="Helicase_C-like"/>
</dbReference>
<evidence type="ECO:0000259" key="5">
    <source>
        <dbReference type="PROSITE" id="PS51194"/>
    </source>
</evidence>
<evidence type="ECO:0000313" key="7">
    <source>
        <dbReference type="Proteomes" id="UP000235371"/>
    </source>
</evidence>
<dbReference type="Gene3D" id="3.40.50.10810">
    <property type="entry name" value="Tandem AAA-ATPase domain"/>
    <property type="match status" value="1"/>
</dbReference>
<dbReference type="Gene3D" id="3.40.50.300">
    <property type="entry name" value="P-loop containing nucleotide triphosphate hydrolases"/>
    <property type="match status" value="1"/>
</dbReference>
<sequence length="807" mass="90460">NSNNIPVDFHSPEYLSSKLDGGLVTFRIACPKAARILCELENVVEFTTQLYCHSKLEVSPDGGVRQNGRRRGKPLRSWFLNIIIFGRGGLEDKVGGYLSNKKMYLQDPRGCERCVLYRNPHIIQPDSGETVMTSSFDSILGNLQIERVEAGPDLLAHLMEGGSPLPETQAPDIVKTDLFGHQKQALTFMLRREKGWGLEDGASDIWSQQTDSLGRFSYINNISGYSTNEAPPDFRGGLLADDMGLGKTLSMICLIAANRASLPATLNSVTSDFVKTTLLIVPPALIQAWEKQFCLHLRPGKIKCHVYHGQNRKNTESLEQYDVVITTYHTVSAIWRKFGDQPNKEKSIFSLIWHRVILDEAHTIQNPQSQLAQACCTLRSTRRWAITGTPIQNKLADFASIVRFLQVHPYSDPKSFEEEIFRPWQNRQSPDAQGFLRLKTLVRAITISRTKAVVQLPSRIDEIHHLDFSPAEREKYDAAKTQSRVLLEEAISSGNQGGKTFNALWLLNILRLICNHGLLAQSSASDSFYGNILGRSANCLNCGANLLEDLLEGPVKADFELQRQTRPCDQMICERCVSQIEDDRAGHPRWDASVESCETSTPATPSGDCDLAFTIKNMSTKINALVADLCKHNTTEKSVVFSYWTNTLNHVQLMLNDRGILFSRIDGKTSLPKRNEALRAFQSGDSVRVILVSITCGGAGLDLTAGSRVYLIEPHWNPMIEEQALCRVHRVGQTRDITTIRYLMRDSFEEQIVDIQKRKKMLAQVTFAEGPLSDAAISLGTLQVCFKPNRRSKTSLKFLQYLKSVLE</sequence>
<dbReference type="CDD" id="cd18793">
    <property type="entry name" value="SF2_C_SNF"/>
    <property type="match status" value="1"/>
</dbReference>
<dbReference type="STRING" id="1095630.A0A2J6SJL6"/>
<protein>
    <submittedName>
        <fullName evidence="6">Uncharacterized protein</fullName>
    </submittedName>
</protein>